<dbReference type="SUPFAM" id="SSF53474">
    <property type="entry name" value="alpha/beta-Hydrolases"/>
    <property type="match status" value="1"/>
</dbReference>
<organism evidence="4">
    <name type="scientific">Rhodosorus marinus</name>
    <dbReference type="NCBI Taxonomy" id="101924"/>
    <lineage>
        <taxon>Eukaryota</taxon>
        <taxon>Rhodophyta</taxon>
        <taxon>Stylonematophyceae</taxon>
        <taxon>Stylonematales</taxon>
        <taxon>Stylonemataceae</taxon>
        <taxon>Rhodosorus</taxon>
    </lineage>
</organism>
<dbReference type="Gene3D" id="3.40.50.1820">
    <property type="entry name" value="alpha/beta hydrolase"/>
    <property type="match status" value="1"/>
</dbReference>
<dbReference type="InterPro" id="IPR051218">
    <property type="entry name" value="Sec_MonoDiacylglyc_Lipase"/>
</dbReference>
<evidence type="ECO:0000259" key="2">
    <source>
        <dbReference type="Pfam" id="PF01764"/>
    </source>
</evidence>
<dbReference type="InterPro" id="IPR029058">
    <property type="entry name" value="AB_hydrolase_fold"/>
</dbReference>
<protein>
    <recommendedName>
        <fullName evidence="2">Fungal lipase-type domain-containing protein</fullName>
    </recommendedName>
</protein>
<feature type="transmembrane region" description="Helical" evidence="1">
    <location>
        <begin position="161"/>
        <end position="181"/>
    </location>
</feature>
<feature type="domain" description="Fungal lipase-type" evidence="2">
    <location>
        <begin position="517"/>
        <end position="668"/>
    </location>
</feature>
<keyword evidence="1" id="KW-0472">Membrane</keyword>
<keyword evidence="1" id="KW-0812">Transmembrane</keyword>
<dbReference type="PANTHER" id="PTHR45856">
    <property type="entry name" value="ALPHA/BETA-HYDROLASES SUPERFAMILY PROTEIN"/>
    <property type="match status" value="1"/>
</dbReference>
<dbReference type="EMBL" id="HBHW01030123">
    <property type="protein sequence ID" value="CAE0055274.1"/>
    <property type="molecule type" value="Transcribed_RNA"/>
</dbReference>
<sequence length="821" mass="94354">MDGETQGLVSNRTLEVPMNSDLVMSNQMRTDDLEPETFETTGTMGFYSSRVIPRKQYTKLETISGQGVRSMMYAHNVMLLLGGIYCLIIVILGVTAWVVPEEELNYGQLDYPYAVYPQGYQMLSGVLMIMVFAYMFMLTIFYWKRIIVQWWKKKDVTLEMVWVMALTLGLTVYTNPFNAIVVIEEALETLDTRKITPEQEVIMSTVESVAFSVVTTWYIWTTAHSYRYLDRKPGILFYIPKILVVAGALVIRILAYQNDVFLNEMALISIFRYCTFIPQEPRITQDPAPLRWALGLMVVELIGVLWTIFDVFWTRHCLKKVDYMRFRSKQIGFRFFVYFNATFYIFYWITMLVVITVTVDRRTLFFALEGRWWFRFSGRIYPFGMLLMLSSYTYVTATVNLPAHFHARLFFFGCKPCVRGSLEREEGLVNEIEPITYRSTEPQSSAGRRMDLPTSCFTMQTHVLMFNFAWLVYYYGTEKFNNLAIKQDVFRFEVAEHVVARATDTHALVIDGEDRIVIAFRGTASGKNVWTDLKITQRPLREVVPSIGVAQANTDLLASSAWRKANVHSGFASAYGAVAQQVLSKVKELYDTKARPVYFTGHSLGGCLATLCSLDCHASLGLSSRDIFVSSFGSPRLGNKWFKEVYDNSIASCWRIIVGPDMVAKLPRWGYKHCGKKVLLTTDGDLFLDPTALELKLWSGEKPGMLFHRKASYLLAMRTWCDINHGEEYVPEFWAWPFSPNDSRRFSHAVNTAASSASGAYAFRRSEQKQNRGTRLFQRDAMISQLNAEERSAKQLWASLSRRVLAEDRRSLVDIDKMTDW</sequence>
<name>A0A7S2ZZ50_9RHOD</name>
<gene>
    <name evidence="3" type="ORF">RMAR00112_LOCUS23304</name>
    <name evidence="4" type="ORF">RMAR00112_LOCUS23306</name>
</gene>
<keyword evidence="1" id="KW-1133">Transmembrane helix</keyword>
<proteinExistence type="predicted"/>
<dbReference type="AlphaFoldDB" id="A0A7S2ZZ50"/>
<dbReference type="InterPro" id="IPR002921">
    <property type="entry name" value="Fungal_lipase-type"/>
</dbReference>
<dbReference type="EMBL" id="HBHW01030125">
    <property type="protein sequence ID" value="CAE0055276.1"/>
    <property type="molecule type" value="Transcribed_RNA"/>
</dbReference>
<dbReference type="CDD" id="cd00519">
    <property type="entry name" value="Lipase_3"/>
    <property type="match status" value="1"/>
</dbReference>
<evidence type="ECO:0000313" key="3">
    <source>
        <dbReference type="EMBL" id="CAE0055274.1"/>
    </source>
</evidence>
<feature type="transmembrane region" description="Helical" evidence="1">
    <location>
        <begin position="201"/>
        <end position="223"/>
    </location>
</feature>
<feature type="transmembrane region" description="Helical" evidence="1">
    <location>
        <begin position="292"/>
        <end position="314"/>
    </location>
</feature>
<reference evidence="4" key="1">
    <citation type="submission" date="2021-01" db="EMBL/GenBank/DDBJ databases">
        <authorList>
            <person name="Corre E."/>
            <person name="Pelletier E."/>
            <person name="Niang G."/>
            <person name="Scheremetjew M."/>
            <person name="Finn R."/>
            <person name="Kale V."/>
            <person name="Holt S."/>
            <person name="Cochrane G."/>
            <person name="Meng A."/>
            <person name="Brown T."/>
            <person name="Cohen L."/>
        </authorList>
    </citation>
    <scope>NUCLEOTIDE SEQUENCE</scope>
    <source>
        <strain evidence="4">CCMP 769</strain>
    </source>
</reference>
<evidence type="ECO:0000313" key="4">
    <source>
        <dbReference type="EMBL" id="CAE0055276.1"/>
    </source>
</evidence>
<feature type="transmembrane region" description="Helical" evidence="1">
    <location>
        <begin position="119"/>
        <end position="141"/>
    </location>
</feature>
<dbReference type="PANTHER" id="PTHR45856:SF11">
    <property type="entry name" value="FUNGAL LIPASE-LIKE DOMAIN-CONTAINING PROTEIN"/>
    <property type="match status" value="1"/>
</dbReference>
<feature type="transmembrane region" description="Helical" evidence="1">
    <location>
        <begin position="335"/>
        <end position="359"/>
    </location>
</feature>
<dbReference type="Pfam" id="PF01764">
    <property type="entry name" value="Lipase_3"/>
    <property type="match status" value="1"/>
</dbReference>
<feature type="transmembrane region" description="Helical" evidence="1">
    <location>
        <begin position="77"/>
        <end position="99"/>
    </location>
</feature>
<evidence type="ECO:0000256" key="1">
    <source>
        <dbReference type="SAM" id="Phobius"/>
    </source>
</evidence>
<feature type="transmembrane region" description="Helical" evidence="1">
    <location>
        <begin position="235"/>
        <end position="255"/>
    </location>
</feature>
<accession>A0A7S2ZZ50</accession>
<dbReference type="GO" id="GO:0006629">
    <property type="term" value="P:lipid metabolic process"/>
    <property type="evidence" value="ECO:0007669"/>
    <property type="project" value="InterPro"/>
</dbReference>